<feature type="region of interest" description="Disordered" evidence="1">
    <location>
        <begin position="60"/>
        <end position="83"/>
    </location>
</feature>
<dbReference type="OrthoDB" id="28939at2759"/>
<dbReference type="GeneID" id="24440603"/>
<dbReference type="InterPro" id="IPR051888">
    <property type="entry name" value="UPF0148_domain"/>
</dbReference>
<evidence type="ECO:0000313" key="2">
    <source>
        <dbReference type="EMBL" id="EWS72413.1"/>
    </source>
</evidence>
<dbReference type="EMBL" id="GG662514">
    <property type="protein sequence ID" value="EWS72413.1"/>
    <property type="molecule type" value="Genomic_DNA"/>
</dbReference>
<gene>
    <name evidence="2" type="ORF">TTHERM_000773209</name>
</gene>
<reference evidence="3" key="1">
    <citation type="journal article" date="2006" name="PLoS Biol.">
        <title>Macronuclear genome sequence of the ciliate Tetrahymena thermophila, a model eukaryote.</title>
        <authorList>
            <person name="Eisen J.A."/>
            <person name="Coyne R.S."/>
            <person name="Wu M."/>
            <person name="Wu D."/>
            <person name="Thiagarajan M."/>
            <person name="Wortman J.R."/>
            <person name="Badger J.H."/>
            <person name="Ren Q."/>
            <person name="Amedeo P."/>
            <person name="Jones K.M."/>
            <person name="Tallon L.J."/>
            <person name="Delcher A.L."/>
            <person name="Salzberg S.L."/>
            <person name="Silva J.C."/>
            <person name="Haas B.J."/>
            <person name="Majoros W.H."/>
            <person name="Farzad M."/>
            <person name="Carlton J.M."/>
            <person name="Smith R.K. Jr."/>
            <person name="Garg J."/>
            <person name="Pearlman R.E."/>
            <person name="Karrer K.M."/>
            <person name="Sun L."/>
            <person name="Manning G."/>
            <person name="Elde N.C."/>
            <person name="Turkewitz A.P."/>
            <person name="Asai D.J."/>
            <person name="Wilkes D.E."/>
            <person name="Wang Y."/>
            <person name="Cai H."/>
            <person name="Collins K."/>
            <person name="Stewart B.A."/>
            <person name="Lee S.R."/>
            <person name="Wilamowska K."/>
            <person name="Weinberg Z."/>
            <person name="Ruzzo W.L."/>
            <person name="Wloga D."/>
            <person name="Gaertig J."/>
            <person name="Frankel J."/>
            <person name="Tsao C.-C."/>
            <person name="Gorovsky M.A."/>
            <person name="Keeling P.J."/>
            <person name="Waller R.F."/>
            <person name="Patron N.J."/>
            <person name="Cherry J.M."/>
            <person name="Stover N.A."/>
            <person name="Krieger C.J."/>
            <person name="del Toro C."/>
            <person name="Ryder H.F."/>
            <person name="Williamson S.C."/>
            <person name="Barbeau R.A."/>
            <person name="Hamilton E.P."/>
            <person name="Orias E."/>
        </authorList>
    </citation>
    <scope>NUCLEOTIDE SEQUENCE [LARGE SCALE GENOMIC DNA]</scope>
    <source>
        <strain evidence="3">SB210</strain>
    </source>
</reference>
<dbReference type="Proteomes" id="UP000009168">
    <property type="component" value="Unassembled WGS sequence"/>
</dbReference>
<dbReference type="RefSeq" id="XP_012655040.1">
    <property type="nucleotide sequence ID" value="XM_012799586.1"/>
</dbReference>
<sequence length="269" mass="31148">MSFFSQLNKKLDEGWKLTDSNCPICNFSIIYNPKDKSLFCIKCDKPCKIEADIIFNQEEQSNSKKQEQVGNTKKQQDDSESDFDEYEFKWNMNKNAPTSRTDEISKLLSQKLLQGYAMLQECCAVCLAPIMKSKKGEYTCVGCKWVKTKKEFDDIVSTQLDGVQQQEKPKQQVSQQQQSKPQEVKQQVPIVEKEKVELKPQVQSQQPIQDSGEKQKFYSTLQRILNKTADFYEKQIDLYTQQGQIAVVDNIIKTSLKELIEAQKKLEQQ</sequence>
<protein>
    <submittedName>
        <fullName evidence="2">Sjogren'S syndrome/scleroderma autoantigen 1 protein</fullName>
    </submittedName>
</protein>
<dbReference type="PANTHER" id="PTHR16537">
    <property type="entry name" value="SJOEGREN SYNDROME/SCLERODERMA AUTOANTIGEN 1"/>
    <property type="match status" value="1"/>
</dbReference>
<dbReference type="Pfam" id="PF06677">
    <property type="entry name" value="Auto_anti-p27"/>
    <property type="match status" value="2"/>
</dbReference>
<feature type="compositionally biased region" description="Low complexity" evidence="1">
    <location>
        <begin position="163"/>
        <end position="186"/>
    </location>
</feature>
<organism evidence="2 3">
    <name type="scientific">Tetrahymena thermophila (strain SB210)</name>
    <dbReference type="NCBI Taxonomy" id="312017"/>
    <lineage>
        <taxon>Eukaryota</taxon>
        <taxon>Sar</taxon>
        <taxon>Alveolata</taxon>
        <taxon>Ciliophora</taxon>
        <taxon>Intramacronucleata</taxon>
        <taxon>Oligohymenophorea</taxon>
        <taxon>Hymenostomatida</taxon>
        <taxon>Tetrahymenina</taxon>
        <taxon>Tetrahymenidae</taxon>
        <taxon>Tetrahymena</taxon>
    </lineage>
</organism>
<feature type="region of interest" description="Disordered" evidence="1">
    <location>
        <begin position="161"/>
        <end position="186"/>
    </location>
</feature>
<proteinExistence type="predicted"/>
<evidence type="ECO:0000313" key="3">
    <source>
        <dbReference type="Proteomes" id="UP000009168"/>
    </source>
</evidence>
<keyword evidence="3" id="KW-1185">Reference proteome</keyword>
<dbReference type="KEGG" id="tet:TTHERM_000773209"/>
<dbReference type="PANTHER" id="PTHR16537:SF1">
    <property type="entry name" value="PROTEIN ZNRD2"/>
    <property type="match status" value="1"/>
</dbReference>
<dbReference type="InParanoid" id="W7X7N0"/>
<dbReference type="AlphaFoldDB" id="W7X7N0"/>
<accession>W7X7N0</accession>
<dbReference type="InterPro" id="IPR009563">
    <property type="entry name" value="SSSCA1"/>
</dbReference>
<name>W7X7N0_TETTS</name>
<evidence type="ECO:0000256" key="1">
    <source>
        <dbReference type="SAM" id="MobiDB-lite"/>
    </source>
</evidence>